<dbReference type="InterPro" id="IPR011032">
    <property type="entry name" value="GroES-like_sf"/>
</dbReference>
<evidence type="ECO:0000256" key="2">
    <source>
        <dbReference type="ARBA" id="ARBA00023002"/>
    </source>
</evidence>
<dbReference type="Gene3D" id="3.90.180.10">
    <property type="entry name" value="Medium-chain alcohol dehydrogenases, catalytic domain"/>
    <property type="match status" value="1"/>
</dbReference>
<dbReference type="CDD" id="cd08249">
    <property type="entry name" value="enoyl_reductase_like"/>
    <property type="match status" value="1"/>
</dbReference>
<dbReference type="Gene3D" id="1.25.40.20">
    <property type="entry name" value="Ankyrin repeat-containing domain"/>
    <property type="match status" value="1"/>
</dbReference>
<evidence type="ECO:0000256" key="1">
    <source>
        <dbReference type="ARBA" id="ARBA00008072"/>
    </source>
</evidence>
<keyword evidence="3" id="KW-0040">ANK repeat</keyword>
<sequence>MLTHFYCFRFSFPEQSGVWETGLPVRSAILNPHAGCSSRGLIEVCKGQKDTEDTVQFIHESVNDFLLRNQRLQTLDTGLKPNAVGTSHDRLRACCMTYLMMEELPLEMDSWQERDLGFRYPFLEYASTYIFDHAEEAQARRIKQTTFVQLLQEQYKTFQRVRLFHCVFEKNPMWECGGGPTLLYILSTHVYHELVNIVLLEKGADVNAQGGYYGNALQAALARGYKEIMAMLLEKGADVNAQGGVYGNALQLASVESDYGNMDRKGKGKGKALPAAAPHRHRYKPSKLTFTSLYSCCAARDLLLPEIHRAIDSPPPRWFKKLHKTSRPPSKRPTPKPGPRDILIEAKAIALNPLDWVLQTTGYSIASFPAVLGSDVAGVVVSVGSEVPADAPQPGTRVAAFAPSFQYKGAADYGAFQERVLVPFNSVVALPDAISFPEASTLPMAVQTSWAGWYMLGVPVDTQYAPEDKNGVLIWGGSSSIGTAAIQTARSLGLVVYATASSQHHEYLKSLGASKVFDYKAENVEETIVKAVKDDGVSVQMGFLATGPLKPLNADGGATLASAPLLPQEYPQVDGVTVKFITLPFDEKDRGEYTRQMFHGWLRARLASGEYIPSPRVRVLDGGLGALRSGLDVLEQGVSAEKLVVEV</sequence>
<dbReference type="SMART" id="SM00248">
    <property type="entry name" value="ANK"/>
    <property type="match status" value="2"/>
</dbReference>
<dbReference type="Pfam" id="PF00107">
    <property type="entry name" value="ADH_zinc_N"/>
    <property type="match status" value="1"/>
</dbReference>
<dbReference type="Gene3D" id="3.40.50.720">
    <property type="entry name" value="NAD(P)-binding Rossmann-like Domain"/>
    <property type="match status" value="1"/>
</dbReference>
<proteinExistence type="inferred from homology"/>
<evidence type="ECO:0000256" key="4">
    <source>
        <dbReference type="SAM" id="MobiDB-lite"/>
    </source>
</evidence>
<feature type="repeat" description="ANK" evidence="3">
    <location>
        <begin position="212"/>
        <end position="244"/>
    </location>
</feature>
<dbReference type="OrthoDB" id="10257049at2759"/>
<name>A0A0F4Z0J8_RASE3</name>
<dbReference type="PANTHER" id="PTHR45348">
    <property type="entry name" value="HYPOTHETICAL OXIDOREDUCTASE (EUROFUNG)"/>
    <property type="match status" value="1"/>
</dbReference>
<gene>
    <name evidence="6" type="ORF">T310_2106</name>
</gene>
<dbReference type="STRING" id="1408163.A0A0F4Z0J8"/>
<dbReference type="SMART" id="SM00829">
    <property type="entry name" value="PKS_ER"/>
    <property type="match status" value="1"/>
</dbReference>
<dbReference type="SUPFAM" id="SSF48403">
    <property type="entry name" value="Ankyrin repeat"/>
    <property type="match status" value="1"/>
</dbReference>
<comment type="caution">
    <text evidence="6">The sequence shown here is derived from an EMBL/GenBank/DDBJ whole genome shotgun (WGS) entry which is preliminary data.</text>
</comment>
<reference evidence="6 7" key="1">
    <citation type="submission" date="2015-04" db="EMBL/GenBank/DDBJ databases">
        <authorList>
            <person name="Heijne W.H."/>
            <person name="Fedorova N.D."/>
            <person name="Nierman W.C."/>
            <person name="Vollebregt A.W."/>
            <person name="Zhao Z."/>
            <person name="Wu L."/>
            <person name="Kumar M."/>
            <person name="Stam H."/>
            <person name="van den Berg M.A."/>
            <person name="Pel H.J."/>
        </authorList>
    </citation>
    <scope>NUCLEOTIDE SEQUENCE [LARGE SCALE GENOMIC DNA]</scope>
    <source>
        <strain evidence="6 7">CBS 393.64</strain>
    </source>
</reference>
<dbReference type="Pfam" id="PF08240">
    <property type="entry name" value="ADH_N"/>
    <property type="match status" value="1"/>
</dbReference>
<keyword evidence="2" id="KW-0560">Oxidoreductase</keyword>
<dbReference type="GO" id="GO:0016651">
    <property type="term" value="F:oxidoreductase activity, acting on NAD(P)H"/>
    <property type="evidence" value="ECO:0007669"/>
    <property type="project" value="InterPro"/>
</dbReference>
<feature type="region of interest" description="Disordered" evidence="4">
    <location>
        <begin position="318"/>
        <end position="339"/>
    </location>
</feature>
<dbReference type="SUPFAM" id="SSF51735">
    <property type="entry name" value="NAD(P)-binding Rossmann-fold domains"/>
    <property type="match status" value="1"/>
</dbReference>
<evidence type="ECO:0000256" key="3">
    <source>
        <dbReference type="PROSITE-ProRule" id="PRU00023"/>
    </source>
</evidence>
<dbReference type="InterPro" id="IPR013149">
    <property type="entry name" value="ADH-like_C"/>
</dbReference>
<dbReference type="InterPro" id="IPR002110">
    <property type="entry name" value="Ankyrin_rpt"/>
</dbReference>
<accession>A0A0F4Z0J8</accession>
<protein>
    <submittedName>
        <fullName evidence="6">Zinc-binding oxidoreductase CipB</fullName>
    </submittedName>
</protein>
<dbReference type="AlphaFoldDB" id="A0A0F4Z0J8"/>
<dbReference type="InterPro" id="IPR013154">
    <property type="entry name" value="ADH-like_N"/>
</dbReference>
<dbReference type="EMBL" id="LASV01000084">
    <property type="protein sequence ID" value="KKA23875.1"/>
    <property type="molecule type" value="Genomic_DNA"/>
</dbReference>
<comment type="similarity">
    <text evidence="1">Belongs to the zinc-containing alcohol dehydrogenase family.</text>
</comment>
<dbReference type="InterPro" id="IPR020843">
    <property type="entry name" value="ER"/>
</dbReference>
<dbReference type="InterPro" id="IPR036770">
    <property type="entry name" value="Ankyrin_rpt-contain_sf"/>
</dbReference>
<dbReference type="InterPro" id="IPR036291">
    <property type="entry name" value="NAD(P)-bd_dom_sf"/>
</dbReference>
<dbReference type="Pfam" id="PF00023">
    <property type="entry name" value="Ank"/>
    <property type="match status" value="1"/>
</dbReference>
<dbReference type="SUPFAM" id="SSF50129">
    <property type="entry name" value="GroES-like"/>
    <property type="match status" value="1"/>
</dbReference>
<evidence type="ECO:0000313" key="6">
    <source>
        <dbReference type="EMBL" id="KKA23875.1"/>
    </source>
</evidence>
<keyword evidence="7" id="KW-1185">Reference proteome</keyword>
<dbReference type="Proteomes" id="UP000053958">
    <property type="component" value="Unassembled WGS sequence"/>
</dbReference>
<feature type="compositionally biased region" description="Basic residues" evidence="4">
    <location>
        <begin position="318"/>
        <end position="334"/>
    </location>
</feature>
<evidence type="ECO:0000313" key="7">
    <source>
        <dbReference type="Proteomes" id="UP000053958"/>
    </source>
</evidence>
<dbReference type="InterPro" id="IPR047122">
    <property type="entry name" value="Trans-enoyl_RdTase-like"/>
</dbReference>
<feature type="domain" description="Enoyl reductase (ER)" evidence="5">
    <location>
        <begin position="321"/>
        <end position="645"/>
    </location>
</feature>
<organism evidence="6 7">
    <name type="scientific">Rasamsonia emersonii (strain ATCC 16479 / CBS 393.64 / IMI 116815)</name>
    <dbReference type="NCBI Taxonomy" id="1408163"/>
    <lineage>
        <taxon>Eukaryota</taxon>
        <taxon>Fungi</taxon>
        <taxon>Dikarya</taxon>
        <taxon>Ascomycota</taxon>
        <taxon>Pezizomycotina</taxon>
        <taxon>Eurotiomycetes</taxon>
        <taxon>Eurotiomycetidae</taxon>
        <taxon>Eurotiales</taxon>
        <taxon>Trichocomaceae</taxon>
        <taxon>Rasamsonia</taxon>
    </lineage>
</organism>
<dbReference type="PROSITE" id="PS50088">
    <property type="entry name" value="ANK_REPEAT"/>
    <property type="match status" value="1"/>
</dbReference>
<evidence type="ECO:0000259" key="5">
    <source>
        <dbReference type="SMART" id="SM00829"/>
    </source>
</evidence>